<name>A0A1J5STN7_9ZZZZ</name>
<dbReference type="PANTHER" id="PTHR33525:SF6">
    <property type="entry name" value="HDOD DOMAIN-CONTAINING PROTEIN"/>
    <property type="match status" value="1"/>
</dbReference>
<dbReference type="AlphaFoldDB" id="A0A1J5STN7"/>
<proteinExistence type="predicted"/>
<dbReference type="PANTHER" id="PTHR33525">
    <property type="match status" value="1"/>
</dbReference>
<dbReference type="InterPro" id="IPR013976">
    <property type="entry name" value="HDOD"/>
</dbReference>
<sequence length="283" mass="30842">MAFVAALAREKLLITARTLPAAPQILSELGEMLQDVNTSLDEISNLLKRDAALAARIIRISNSALLGGGSRIGSVEEAVNRVGFGEVYRLVGLATTSRLADRDLNYYLIEAEPLRHHMLYVALATEALAKDLGMDARSAYTAGLLRPLGMMVLDRVARERLPITEAFNAGSYDGYATWEGNVFSLSNCEVAALILGEWKFPAEIVSAVREHYLMRPADANNPLACVLNVACWMAGQARAGLPGELPYFALKPQICEKIGCPEPRLREIAADVAVEFERLKPSL</sequence>
<dbReference type="PROSITE" id="PS51833">
    <property type="entry name" value="HDOD"/>
    <property type="match status" value="1"/>
</dbReference>
<protein>
    <submittedName>
        <fullName evidence="2">HDOD domain protein</fullName>
    </submittedName>
</protein>
<organism evidence="2">
    <name type="scientific">mine drainage metagenome</name>
    <dbReference type="NCBI Taxonomy" id="410659"/>
    <lineage>
        <taxon>unclassified sequences</taxon>
        <taxon>metagenomes</taxon>
        <taxon>ecological metagenomes</taxon>
    </lineage>
</organism>
<dbReference type="Pfam" id="PF08668">
    <property type="entry name" value="HDOD"/>
    <property type="match status" value="1"/>
</dbReference>
<gene>
    <name evidence="2" type="ORF">GALL_103490</name>
</gene>
<dbReference type="SUPFAM" id="SSF109604">
    <property type="entry name" value="HD-domain/PDEase-like"/>
    <property type="match status" value="1"/>
</dbReference>
<evidence type="ECO:0000259" key="1">
    <source>
        <dbReference type="PROSITE" id="PS51833"/>
    </source>
</evidence>
<reference evidence="2" key="1">
    <citation type="submission" date="2016-10" db="EMBL/GenBank/DDBJ databases">
        <title>Sequence of Gallionella enrichment culture.</title>
        <authorList>
            <person name="Poehlein A."/>
            <person name="Muehling M."/>
            <person name="Daniel R."/>
        </authorList>
    </citation>
    <scope>NUCLEOTIDE SEQUENCE</scope>
</reference>
<accession>A0A1J5STN7</accession>
<dbReference type="EMBL" id="MLJW01000037">
    <property type="protein sequence ID" value="OIR07392.1"/>
    <property type="molecule type" value="Genomic_DNA"/>
</dbReference>
<evidence type="ECO:0000313" key="2">
    <source>
        <dbReference type="EMBL" id="OIR07392.1"/>
    </source>
</evidence>
<dbReference type="InterPro" id="IPR052340">
    <property type="entry name" value="RNase_Y/CdgJ"/>
</dbReference>
<dbReference type="Gene3D" id="1.10.3210.10">
    <property type="entry name" value="Hypothetical protein af1432"/>
    <property type="match status" value="1"/>
</dbReference>
<comment type="caution">
    <text evidence="2">The sequence shown here is derived from an EMBL/GenBank/DDBJ whole genome shotgun (WGS) entry which is preliminary data.</text>
</comment>
<feature type="domain" description="HDOD" evidence="1">
    <location>
        <begin position="19"/>
        <end position="214"/>
    </location>
</feature>